<gene>
    <name evidence="1" type="ORF">FZC79_19955</name>
</gene>
<name>A0A5D4K6Z3_9BACI</name>
<proteinExistence type="predicted"/>
<dbReference type="InterPro" id="IPR004027">
    <property type="entry name" value="SEC_C_motif"/>
</dbReference>
<reference evidence="1 2" key="1">
    <citation type="submission" date="2019-08" db="EMBL/GenBank/DDBJ databases">
        <title>Bacillus genomes from the desert of Cuatro Cienegas, Coahuila.</title>
        <authorList>
            <person name="Olmedo-Alvarez G."/>
        </authorList>
    </citation>
    <scope>NUCLEOTIDE SEQUENCE [LARGE SCALE GENOMIC DNA]</scope>
    <source>
        <strain evidence="1 2">CH40_1T</strain>
    </source>
</reference>
<dbReference type="Gene3D" id="3.10.450.50">
    <property type="match status" value="1"/>
</dbReference>
<protein>
    <submittedName>
        <fullName evidence="1">SEC-C domain-containing protein</fullName>
    </submittedName>
</protein>
<dbReference type="PANTHER" id="PTHR33747">
    <property type="entry name" value="UPF0225 PROTEIN SCO1677"/>
    <property type="match status" value="1"/>
</dbReference>
<evidence type="ECO:0000313" key="1">
    <source>
        <dbReference type="EMBL" id="TYR73177.1"/>
    </source>
</evidence>
<dbReference type="Pfam" id="PF02810">
    <property type="entry name" value="SEC-C"/>
    <property type="match status" value="1"/>
</dbReference>
<dbReference type="AlphaFoldDB" id="A0A5D4K6Z3"/>
<dbReference type="Proteomes" id="UP000323317">
    <property type="component" value="Unassembled WGS sequence"/>
</dbReference>
<organism evidence="1 2">
    <name type="scientific">Rossellomorea vietnamensis</name>
    <dbReference type="NCBI Taxonomy" id="218284"/>
    <lineage>
        <taxon>Bacteria</taxon>
        <taxon>Bacillati</taxon>
        <taxon>Bacillota</taxon>
        <taxon>Bacilli</taxon>
        <taxon>Bacillales</taxon>
        <taxon>Bacillaceae</taxon>
        <taxon>Rossellomorea</taxon>
    </lineage>
</organism>
<comment type="caution">
    <text evidence="1">The sequence shown here is derived from an EMBL/GenBank/DDBJ whole genome shotgun (WGS) entry which is preliminary data.</text>
</comment>
<evidence type="ECO:0000313" key="2">
    <source>
        <dbReference type="Proteomes" id="UP000323317"/>
    </source>
</evidence>
<dbReference type="SUPFAM" id="SSF103642">
    <property type="entry name" value="Sec-C motif"/>
    <property type="match status" value="1"/>
</dbReference>
<dbReference type="PANTHER" id="PTHR33747:SF1">
    <property type="entry name" value="ADENYLATE CYCLASE-ASSOCIATED CAP C-TERMINAL DOMAIN-CONTAINING PROTEIN"/>
    <property type="match status" value="1"/>
</dbReference>
<dbReference type="EMBL" id="VTEH01000021">
    <property type="protein sequence ID" value="TYR73177.1"/>
    <property type="molecule type" value="Genomic_DNA"/>
</dbReference>
<sequence length="416" mass="48198">MKSRYRFLLISNEEGVRVADKQLQAAMKNILSGLNNMKEEHEKSRFIKFWSDITIPLKLKDALGNFKKYELDDIRKAHDIQGVSSLKKADLQKVLEERILSLGNLYLLWDEERFGWLIKAASNGGHVSAGSLGWEQVEYLRTTGLIYSGTYNGEKSLVVPQELITAILELNKDENATSVIRRNTEWIKLTKGLLYYYGTLSFTVLIEMLEKYTGKALPIREYLYVIHEANAYRRKDIRIDDNGYSDKRVMDPKKVKEEHKSRSNVAYYPFTKDQLLTAGEQNFTDRNRSYLQFVRFLTANFSVEKDIAEQIVEECTYAVRIDQGPNEVMQYLSRHLEMDSMETLQEVADHVVHLMNNTRQWILKGYTPAELGRLERNHLQPVPSKEINRVKEERKAGRNDRCPCGSGKKYKKCCGA</sequence>
<accession>A0A5D4K6Z3</accession>